<dbReference type="SUPFAM" id="SSF56529">
    <property type="entry name" value="FAH"/>
    <property type="match status" value="1"/>
</dbReference>
<gene>
    <name evidence="3" type="ORF">HF526_00365</name>
</gene>
<keyword evidence="4" id="KW-1185">Reference proteome</keyword>
<accession>A0ABX1S2K5</accession>
<dbReference type="Gene3D" id="3.90.850.10">
    <property type="entry name" value="Fumarylacetoacetase-like, C-terminal domain"/>
    <property type="match status" value="1"/>
</dbReference>
<dbReference type="EMBL" id="JAAXLA010000001">
    <property type="protein sequence ID" value="NMH95785.1"/>
    <property type="molecule type" value="Genomic_DNA"/>
</dbReference>
<name>A0ABX1S2K5_9PSEU</name>
<dbReference type="RefSeq" id="WP_169379160.1">
    <property type="nucleotide sequence ID" value="NZ_JAAXLA010000001.1"/>
</dbReference>
<dbReference type="Pfam" id="PF01557">
    <property type="entry name" value="FAA_hydrolase"/>
    <property type="match status" value="1"/>
</dbReference>
<dbReference type="InterPro" id="IPR050772">
    <property type="entry name" value="Hydratase-Decarb/MhpD_sf"/>
</dbReference>
<dbReference type="InterPro" id="IPR011234">
    <property type="entry name" value="Fumarylacetoacetase-like_C"/>
</dbReference>
<proteinExistence type="predicted"/>
<sequence>MLADRAHDLALAIDTAHRERRLLDPISDRAPLDLDTAYAVQRHLTALRTGRGARRIGWKLGYTSAAMRAQMGVEAPNFGPLLDGMLVPDGRPAPAHLVQPRVEPEIAVRVDPGGGPGEVLAACEIVDSVWRDYRFTLEDNTADGSSAAGVVLGPPLPADGLDALTVELRCNGDPAGQATGAAAMGHPFIALEWLARELRRRGEQLRAGDLVITGGLTAAVPLQPGDVVEAVFGGDVAVRVRRP</sequence>
<comment type="caution">
    <text evidence="3">The sequence shown here is derived from an EMBL/GenBank/DDBJ whole genome shotgun (WGS) entry which is preliminary data.</text>
</comment>
<organism evidence="3 4">
    <name type="scientific">Pseudonocardia acidicola</name>
    <dbReference type="NCBI Taxonomy" id="2724939"/>
    <lineage>
        <taxon>Bacteria</taxon>
        <taxon>Bacillati</taxon>
        <taxon>Actinomycetota</taxon>
        <taxon>Actinomycetes</taxon>
        <taxon>Pseudonocardiales</taxon>
        <taxon>Pseudonocardiaceae</taxon>
        <taxon>Pseudonocardia</taxon>
    </lineage>
</organism>
<dbReference type="InterPro" id="IPR036663">
    <property type="entry name" value="Fumarylacetoacetase_C_sf"/>
</dbReference>
<protein>
    <recommendedName>
        <fullName evidence="2">Fumarylacetoacetase-like C-terminal domain-containing protein</fullName>
    </recommendedName>
</protein>
<evidence type="ECO:0000259" key="2">
    <source>
        <dbReference type="Pfam" id="PF01557"/>
    </source>
</evidence>
<evidence type="ECO:0000313" key="3">
    <source>
        <dbReference type="EMBL" id="NMH95785.1"/>
    </source>
</evidence>
<dbReference type="Proteomes" id="UP000820669">
    <property type="component" value="Unassembled WGS sequence"/>
</dbReference>
<dbReference type="PANTHER" id="PTHR30143">
    <property type="entry name" value="ACID HYDRATASE"/>
    <property type="match status" value="1"/>
</dbReference>
<feature type="domain" description="Fumarylacetoacetase-like C-terminal" evidence="2">
    <location>
        <begin position="131"/>
        <end position="236"/>
    </location>
</feature>
<keyword evidence="1" id="KW-0456">Lyase</keyword>
<evidence type="ECO:0000313" key="4">
    <source>
        <dbReference type="Proteomes" id="UP000820669"/>
    </source>
</evidence>
<dbReference type="PANTHER" id="PTHR30143:SF0">
    <property type="entry name" value="2-KETO-4-PENTENOATE HYDRATASE"/>
    <property type="match status" value="1"/>
</dbReference>
<evidence type="ECO:0000256" key="1">
    <source>
        <dbReference type="ARBA" id="ARBA00023239"/>
    </source>
</evidence>
<reference evidence="3 4" key="1">
    <citation type="submission" date="2020-04" db="EMBL/GenBank/DDBJ databases">
        <authorList>
            <person name="Klaysubun C."/>
            <person name="Duangmal K."/>
            <person name="Lipun K."/>
        </authorList>
    </citation>
    <scope>NUCLEOTIDE SEQUENCE [LARGE SCALE GENOMIC DNA]</scope>
    <source>
        <strain evidence="3 4">K10HN5</strain>
    </source>
</reference>